<name>A0ABU5TSV2_9CYAN</name>
<dbReference type="InterPro" id="IPR051156">
    <property type="entry name" value="Mito/Outer_Membr_Metalloprot"/>
</dbReference>
<evidence type="ECO:0000256" key="2">
    <source>
        <dbReference type="ARBA" id="ARBA00022670"/>
    </source>
</evidence>
<dbReference type="PANTHER" id="PTHR22726:SF1">
    <property type="entry name" value="METALLOENDOPEPTIDASE OMA1, MITOCHONDRIAL"/>
    <property type="match status" value="1"/>
</dbReference>
<dbReference type="Proteomes" id="UP001301728">
    <property type="component" value="Unassembled WGS sequence"/>
</dbReference>
<dbReference type="PANTHER" id="PTHR22726">
    <property type="entry name" value="METALLOENDOPEPTIDASE OMA1"/>
    <property type="match status" value="1"/>
</dbReference>
<dbReference type="Gene3D" id="1.25.40.10">
    <property type="entry name" value="Tetratricopeptide repeat domain"/>
    <property type="match status" value="1"/>
</dbReference>
<dbReference type="SUPFAM" id="SSF48452">
    <property type="entry name" value="TPR-like"/>
    <property type="match status" value="1"/>
</dbReference>
<dbReference type="EC" id="3.4.24.-" evidence="8"/>
<accession>A0ABU5TSV2</accession>
<evidence type="ECO:0000256" key="1">
    <source>
        <dbReference type="ARBA" id="ARBA00001947"/>
    </source>
</evidence>
<keyword evidence="5" id="KW-0862">Zinc</keyword>
<keyword evidence="6 8" id="KW-0482">Metalloprotease</keyword>
<evidence type="ECO:0000256" key="3">
    <source>
        <dbReference type="ARBA" id="ARBA00022723"/>
    </source>
</evidence>
<sequence length="631" mass="69227">MKSINRLRWVALGAALFLSINLLSSGVPLSWLRGNKAIATPPAHPLSSIVILAEDGVLKSDVAPGFSQNSFNSHNFTARAGQSVTITAESSDFVPVLILLDPQGKNIAVSRQVNRNQFQSELKITLPQNGVYTLQVAGANSAVQSGKYSLKIANLEPLLVSTGNQKPTPKVENENKLQNLEEEFKRSERFTLLAQADQFFQGGNKAKAEQLYRQVKRPFELEQISQILQPITNPKQLIPEGQSLWMQSQAVWKETSDPSSLQKFVQQYPEFIPGHLLLAEAYKQQQKTEQSLNVLEQATSLFPDSYELILAQVQALEADKKYLEASIAARQFTLIQPEHPQTPALTESADKNLKKFQGRLEGQMVRRGILGTAVRVGGCVLLGGCNPVGAIVGEGVKMGTLLIQGESGIGNEIAGMYKRELPIVQEGEIVDYVNELGNKIAKYMGRNDFKYEFYVVEDEALNAFALPGGKVFVNTGAILKTNSEAELAGLLAHEVSHAVLSHGFKQVITNNVYNNLGEIVNAALNNTVPLGNIIANLINLDYNRDQERQADLVGTRVLATSGYAADGLHNLMITLAEQKGSKGGTSFFSSHPATNERVAYIEELIQRNGYNRYAFEGVEKHAKIQEKITAL</sequence>
<evidence type="ECO:0000313" key="9">
    <source>
        <dbReference type="Proteomes" id="UP001301728"/>
    </source>
</evidence>
<evidence type="ECO:0000259" key="7">
    <source>
        <dbReference type="Pfam" id="PF01435"/>
    </source>
</evidence>
<reference evidence="8 9" key="1">
    <citation type="submission" date="2023-12" db="EMBL/GenBank/DDBJ databases">
        <title>Baltic Sea Cyanobacteria.</title>
        <authorList>
            <person name="Delbaje E."/>
            <person name="Fewer D.P."/>
            <person name="Shishido T.K."/>
        </authorList>
    </citation>
    <scope>NUCLEOTIDE SEQUENCE [LARGE SCALE GENOMIC DNA]</scope>
    <source>
        <strain evidence="8 9">CCNP 1315</strain>
    </source>
</reference>
<dbReference type="Pfam" id="PF01435">
    <property type="entry name" value="Peptidase_M48"/>
    <property type="match status" value="1"/>
</dbReference>
<keyword evidence="3" id="KW-0479">Metal-binding</keyword>
<comment type="cofactor">
    <cofactor evidence="1">
        <name>Zn(2+)</name>
        <dbReference type="ChEBI" id="CHEBI:29105"/>
    </cofactor>
</comment>
<comment type="caution">
    <text evidence="8">The sequence shown here is derived from an EMBL/GenBank/DDBJ whole genome shotgun (WGS) entry which is preliminary data.</text>
</comment>
<dbReference type="InterPro" id="IPR001915">
    <property type="entry name" value="Peptidase_M48"/>
</dbReference>
<keyword evidence="9" id="KW-1185">Reference proteome</keyword>
<proteinExistence type="predicted"/>
<dbReference type="Gene3D" id="3.30.2010.10">
    <property type="entry name" value="Metalloproteases ('zincins'), catalytic domain"/>
    <property type="match status" value="1"/>
</dbReference>
<feature type="domain" description="Peptidase M48" evidence="7">
    <location>
        <begin position="432"/>
        <end position="604"/>
    </location>
</feature>
<dbReference type="InterPro" id="IPR011990">
    <property type="entry name" value="TPR-like_helical_dom_sf"/>
</dbReference>
<gene>
    <name evidence="8" type="ORF">VB854_02350</name>
</gene>
<dbReference type="RefSeq" id="WP_323274168.1">
    <property type="nucleotide sequence ID" value="NZ_JAYGHT010000004.1"/>
</dbReference>
<evidence type="ECO:0000256" key="5">
    <source>
        <dbReference type="ARBA" id="ARBA00022833"/>
    </source>
</evidence>
<evidence type="ECO:0000313" key="8">
    <source>
        <dbReference type="EMBL" id="MEA5517785.1"/>
    </source>
</evidence>
<keyword evidence="4 8" id="KW-0378">Hydrolase</keyword>
<evidence type="ECO:0000256" key="6">
    <source>
        <dbReference type="ARBA" id="ARBA00023049"/>
    </source>
</evidence>
<dbReference type="EMBL" id="JAYGHT010000004">
    <property type="protein sequence ID" value="MEA5517785.1"/>
    <property type="molecule type" value="Genomic_DNA"/>
</dbReference>
<organism evidence="8 9">
    <name type="scientific">Limnoraphis robusta CCNP1315</name>
    <dbReference type="NCBI Taxonomy" id="3110306"/>
    <lineage>
        <taxon>Bacteria</taxon>
        <taxon>Bacillati</taxon>
        <taxon>Cyanobacteriota</taxon>
        <taxon>Cyanophyceae</taxon>
        <taxon>Oscillatoriophycideae</taxon>
        <taxon>Oscillatoriales</taxon>
        <taxon>Sirenicapillariaceae</taxon>
        <taxon>Limnoraphis</taxon>
    </lineage>
</organism>
<dbReference type="CDD" id="cd07333">
    <property type="entry name" value="M48C_bepA_like"/>
    <property type="match status" value="1"/>
</dbReference>
<dbReference type="Gene3D" id="2.60.120.380">
    <property type="match status" value="1"/>
</dbReference>
<keyword evidence="2" id="KW-0645">Protease</keyword>
<evidence type="ECO:0000256" key="4">
    <source>
        <dbReference type="ARBA" id="ARBA00022801"/>
    </source>
</evidence>
<dbReference type="GO" id="GO:0008237">
    <property type="term" value="F:metallopeptidase activity"/>
    <property type="evidence" value="ECO:0007669"/>
    <property type="project" value="UniProtKB-KW"/>
</dbReference>
<protein>
    <submittedName>
        <fullName evidence="8">M48 family metalloprotease</fullName>
        <ecNumber evidence="8">3.4.24.-</ecNumber>
    </submittedName>
</protein>